<reference evidence="3 4" key="1">
    <citation type="submission" date="2021-01" db="EMBL/GenBank/DDBJ databases">
        <title>Whole genome shotgun sequence of Planobispora longispora NBRC 13918.</title>
        <authorList>
            <person name="Komaki H."/>
            <person name="Tamura T."/>
        </authorList>
    </citation>
    <scope>NUCLEOTIDE SEQUENCE [LARGE SCALE GENOMIC DNA]</scope>
    <source>
        <strain evidence="3 4">NBRC 13918</strain>
    </source>
</reference>
<evidence type="ECO:0000256" key="2">
    <source>
        <dbReference type="SAM" id="SignalP"/>
    </source>
</evidence>
<keyword evidence="2" id="KW-0732">Signal</keyword>
<keyword evidence="4" id="KW-1185">Reference proteome</keyword>
<dbReference type="InterPro" id="IPR036444">
    <property type="entry name" value="PLipase_A2_dom_sf"/>
</dbReference>
<dbReference type="EMBL" id="BOOH01000023">
    <property type="protein sequence ID" value="GIH77083.1"/>
    <property type="molecule type" value="Genomic_DNA"/>
</dbReference>
<dbReference type="Pfam" id="PF05593">
    <property type="entry name" value="RHS_repeat"/>
    <property type="match status" value="1"/>
</dbReference>
<dbReference type="Pfam" id="PF09056">
    <property type="entry name" value="Phospholip_A2_3"/>
    <property type="match status" value="1"/>
</dbReference>
<evidence type="ECO:0000256" key="1">
    <source>
        <dbReference type="SAM" id="MobiDB-lite"/>
    </source>
</evidence>
<dbReference type="GO" id="GO:0006644">
    <property type="term" value="P:phospholipid metabolic process"/>
    <property type="evidence" value="ECO:0007669"/>
    <property type="project" value="InterPro"/>
</dbReference>
<dbReference type="Gene3D" id="2.180.10.10">
    <property type="entry name" value="RHS repeat-associated core"/>
    <property type="match status" value="1"/>
</dbReference>
<feature type="signal peptide" evidence="2">
    <location>
        <begin position="1"/>
        <end position="38"/>
    </location>
</feature>
<feature type="region of interest" description="Disordered" evidence="1">
    <location>
        <begin position="368"/>
        <end position="405"/>
    </location>
</feature>
<accession>A0A8J3RRR5</accession>
<dbReference type="Gene3D" id="1.20.90.10">
    <property type="entry name" value="Phospholipase A2 domain"/>
    <property type="match status" value="1"/>
</dbReference>
<dbReference type="SUPFAM" id="SSF48619">
    <property type="entry name" value="Phospholipase A2, PLA2"/>
    <property type="match status" value="1"/>
</dbReference>
<sequence length="560" mass="59745">MITSLTPPEEPHVRRLAITTAVAVALLPLLSPATSASASASTAEEPDPVPVQQVGPGQYFSDTNTFKISETDVSAGLIGRKHGVIVVDGGLARPQSAPGSRPDLSVFGPGWQAEFLGGAISRKLEVQSGAILVTDLAEGETVRYGLRSSVSFPGGGGVQRYEAPDGSKVTETTRWDSAAGAMRTSISETIAMNLGDQQPEEGDDTFTDAGGAPLSSAALNLTYSWNRLDGLQSADAWRVTGLGNTAYGASSVGYDSQGRVSTIREPASGETPEALLTVHYATATTATATSFGDYAGRLKEITLTSGPTAPQTVARYGYDPSGLLRTMTNPSTDASPQATYAYDAIGRLTSINSRNQGGWELSFATGTAAPTVTSTDPGRPVPGSPLPDPAPDATGPAPGDFLPGDISGPQANPRACYYAATWLWYTRAECYAAWVAHYGWRKPAWKRLPTGYWVVGIKYDHCTWALDRPSGFDFRSACDMHDYGYGLIGNVYRHYIRWLDIGRKLDVDGLFYVTLRDYTCSAYSGSARRSLCRSYAYTYWKAVKARGNPKNGADKTPIDT</sequence>
<feature type="compositionally biased region" description="Low complexity" evidence="1">
    <location>
        <begin position="391"/>
        <end position="400"/>
    </location>
</feature>
<dbReference type="InterPro" id="IPR031325">
    <property type="entry name" value="RHS_repeat"/>
</dbReference>
<name>A0A8J3RRR5_9ACTN</name>
<feature type="compositionally biased region" description="Pro residues" evidence="1">
    <location>
        <begin position="379"/>
        <end position="390"/>
    </location>
</feature>
<gene>
    <name evidence="3" type="ORF">Plo01_35120</name>
</gene>
<evidence type="ECO:0008006" key="5">
    <source>
        <dbReference type="Google" id="ProtNLM"/>
    </source>
</evidence>
<protein>
    <recommendedName>
        <fullName evidence="5">YD repeat-containing protein</fullName>
    </recommendedName>
</protein>
<dbReference type="GO" id="GO:0050482">
    <property type="term" value="P:arachidonate secretion"/>
    <property type="evidence" value="ECO:0007669"/>
    <property type="project" value="InterPro"/>
</dbReference>
<evidence type="ECO:0000313" key="4">
    <source>
        <dbReference type="Proteomes" id="UP000616724"/>
    </source>
</evidence>
<dbReference type="InterPro" id="IPR015141">
    <property type="entry name" value="PLipase_A2_prok/fun"/>
</dbReference>
<dbReference type="AlphaFoldDB" id="A0A8J3RRR5"/>
<comment type="caution">
    <text evidence="3">The sequence shown here is derived from an EMBL/GenBank/DDBJ whole genome shotgun (WGS) entry which is preliminary data.</text>
</comment>
<dbReference type="Proteomes" id="UP000616724">
    <property type="component" value="Unassembled WGS sequence"/>
</dbReference>
<feature type="chain" id="PRO_5035152154" description="YD repeat-containing protein" evidence="2">
    <location>
        <begin position="39"/>
        <end position="560"/>
    </location>
</feature>
<proteinExistence type="predicted"/>
<evidence type="ECO:0000313" key="3">
    <source>
        <dbReference type="EMBL" id="GIH77083.1"/>
    </source>
</evidence>
<organism evidence="3 4">
    <name type="scientific">Planobispora longispora</name>
    <dbReference type="NCBI Taxonomy" id="28887"/>
    <lineage>
        <taxon>Bacteria</taxon>
        <taxon>Bacillati</taxon>
        <taxon>Actinomycetota</taxon>
        <taxon>Actinomycetes</taxon>
        <taxon>Streptosporangiales</taxon>
        <taxon>Streptosporangiaceae</taxon>
        <taxon>Planobispora</taxon>
    </lineage>
</organism>
<dbReference type="GO" id="GO:0004623">
    <property type="term" value="F:phospholipase A2 activity"/>
    <property type="evidence" value="ECO:0007669"/>
    <property type="project" value="InterPro"/>
</dbReference>